<sequence>MTHSDDLERLATAELDATDEQILRELRDLWNAVDPPPPRLTERVQFAMTVAALEAEVARIVQQGADRPAAVRSDYEQVNTVTFASESVSAMIDIEQDRAHGLRAVHGWVSETGIEVELRERHRCRRLLVDATGRFSFEQVEPGLVHFVFRPTDERGDRPVITPAIEL</sequence>
<dbReference type="OrthoDB" id="3689408at2"/>
<evidence type="ECO:0000313" key="2">
    <source>
        <dbReference type="Proteomes" id="UP000326546"/>
    </source>
</evidence>
<dbReference type="AlphaFoldDB" id="A0A5J6V261"/>
<accession>A0A5J6V261</accession>
<dbReference type="RefSeq" id="WP_158060149.1">
    <property type="nucleotide sequence ID" value="NZ_CP044427.1"/>
</dbReference>
<gene>
    <name evidence="1" type="ORF">FY030_02565</name>
</gene>
<protein>
    <recommendedName>
        <fullName evidence="3">Carboxypeptidase regulatory-like domain-containing protein</fullName>
    </recommendedName>
</protein>
<dbReference type="KEGG" id="serw:FY030_02565"/>
<dbReference type="EMBL" id="CP044427">
    <property type="protein sequence ID" value="QFG67757.1"/>
    <property type="molecule type" value="Genomic_DNA"/>
</dbReference>
<proteinExistence type="predicted"/>
<organism evidence="1 2">
    <name type="scientific">Ornithinimicrobium pratense</name>
    <dbReference type="NCBI Taxonomy" id="2593973"/>
    <lineage>
        <taxon>Bacteria</taxon>
        <taxon>Bacillati</taxon>
        <taxon>Actinomycetota</taxon>
        <taxon>Actinomycetes</taxon>
        <taxon>Micrococcales</taxon>
        <taxon>Ornithinimicrobiaceae</taxon>
        <taxon>Ornithinimicrobium</taxon>
    </lineage>
</organism>
<name>A0A5J6V261_9MICO</name>
<dbReference type="Proteomes" id="UP000326546">
    <property type="component" value="Chromosome"/>
</dbReference>
<evidence type="ECO:0008006" key="3">
    <source>
        <dbReference type="Google" id="ProtNLM"/>
    </source>
</evidence>
<evidence type="ECO:0000313" key="1">
    <source>
        <dbReference type="EMBL" id="QFG67757.1"/>
    </source>
</evidence>
<keyword evidence="2" id="KW-1185">Reference proteome</keyword>
<reference evidence="1 2" key="1">
    <citation type="submission" date="2019-09" db="EMBL/GenBank/DDBJ databases">
        <title>Serinicoccus pratensis sp. nov., isolated from meadow soil.</title>
        <authorList>
            <person name="Zhang W."/>
        </authorList>
    </citation>
    <scope>NUCLEOTIDE SEQUENCE [LARGE SCALE GENOMIC DNA]</scope>
    <source>
        <strain evidence="1 2">W204</strain>
    </source>
</reference>